<proteinExistence type="predicted"/>
<name>A0A8X6SWZ2_TRICX</name>
<protein>
    <submittedName>
        <fullName evidence="1">Uncharacterized protein</fullName>
    </submittedName>
</protein>
<keyword evidence="2" id="KW-1185">Reference proteome</keyword>
<reference evidence="1" key="1">
    <citation type="submission" date="2020-08" db="EMBL/GenBank/DDBJ databases">
        <title>Multicomponent nature underlies the extraordinary mechanical properties of spider dragline silk.</title>
        <authorList>
            <person name="Kono N."/>
            <person name="Nakamura H."/>
            <person name="Mori M."/>
            <person name="Yoshida Y."/>
            <person name="Ohtoshi R."/>
            <person name="Malay A.D."/>
            <person name="Moran D.A.P."/>
            <person name="Tomita M."/>
            <person name="Numata K."/>
            <person name="Arakawa K."/>
        </authorList>
    </citation>
    <scope>NUCLEOTIDE SEQUENCE</scope>
</reference>
<accession>A0A8X6SWZ2</accession>
<sequence>MCSRKSSPNARINICTLHEYKCYQCILMEDLNMLRMSQHIIDPLLTNEHKEEQMIISGDLINKADNVSWFLNHIMTGVICLTSYRSMRLQHGSSPGHHDLKNTGRIGRKKIMLELIFDSKVIVHSKFILHG</sequence>
<evidence type="ECO:0000313" key="2">
    <source>
        <dbReference type="Proteomes" id="UP000887159"/>
    </source>
</evidence>
<dbReference type="Proteomes" id="UP000887159">
    <property type="component" value="Unassembled WGS sequence"/>
</dbReference>
<evidence type="ECO:0000313" key="1">
    <source>
        <dbReference type="EMBL" id="GFY18900.1"/>
    </source>
</evidence>
<comment type="caution">
    <text evidence="1">The sequence shown here is derived from an EMBL/GenBank/DDBJ whole genome shotgun (WGS) entry which is preliminary data.</text>
</comment>
<organism evidence="1 2">
    <name type="scientific">Trichonephila clavipes</name>
    <name type="common">Golden silk orbweaver</name>
    <name type="synonym">Nephila clavipes</name>
    <dbReference type="NCBI Taxonomy" id="2585209"/>
    <lineage>
        <taxon>Eukaryota</taxon>
        <taxon>Metazoa</taxon>
        <taxon>Ecdysozoa</taxon>
        <taxon>Arthropoda</taxon>
        <taxon>Chelicerata</taxon>
        <taxon>Arachnida</taxon>
        <taxon>Araneae</taxon>
        <taxon>Araneomorphae</taxon>
        <taxon>Entelegynae</taxon>
        <taxon>Araneoidea</taxon>
        <taxon>Nephilidae</taxon>
        <taxon>Trichonephila</taxon>
    </lineage>
</organism>
<dbReference type="AlphaFoldDB" id="A0A8X6SWZ2"/>
<dbReference type="EMBL" id="BMAU01021350">
    <property type="protein sequence ID" value="GFY18900.1"/>
    <property type="molecule type" value="Genomic_DNA"/>
</dbReference>
<gene>
    <name evidence="1" type="ORF">TNCV_3875881</name>
</gene>